<comment type="caution">
    <text evidence="1">The sequence shown here is derived from an EMBL/GenBank/DDBJ whole genome shotgun (WGS) entry which is preliminary data.</text>
</comment>
<protein>
    <recommendedName>
        <fullName evidence="3">Lipoprotein</fullName>
    </recommendedName>
</protein>
<evidence type="ECO:0000313" key="2">
    <source>
        <dbReference type="Proteomes" id="UP000294841"/>
    </source>
</evidence>
<dbReference type="EMBL" id="SLXI01000008">
    <property type="protein sequence ID" value="TCP11282.1"/>
    <property type="molecule type" value="Genomic_DNA"/>
</dbReference>
<dbReference type="AlphaFoldDB" id="A0A4R2MWH4"/>
<dbReference type="PROSITE" id="PS51257">
    <property type="entry name" value="PROKAR_LIPOPROTEIN"/>
    <property type="match status" value="1"/>
</dbReference>
<name>A0A4R2MWH4_9PAST</name>
<sequence length="79" mass="9377">MNIFRFITMISISVIGLSSCTQHFWNYGGVVSEEYSKRFDECFDEVKKHYSLPVHSTERERLELLVLINKCMDKQKNKK</sequence>
<accession>A0A4R2MWH4</accession>
<reference evidence="1 2" key="1">
    <citation type="submission" date="2019-03" db="EMBL/GenBank/DDBJ databases">
        <title>Genomic Encyclopedia of Type Strains, Phase IV (KMG-IV): sequencing the most valuable type-strain genomes for metagenomic binning, comparative biology and taxonomic classification.</title>
        <authorList>
            <person name="Goeker M."/>
        </authorList>
    </citation>
    <scope>NUCLEOTIDE SEQUENCE [LARGE SCALE GENOMIC DNA]</scope>
    <source>
        <strain evidence="1 2">DSM 28231</strain>
    </source>
</reference>
<keyword evidence="2" id="KW-1185">Reference proteome</keyword>
<evidence type="ECO:0000313" key="1">
    <source>
        <dbReference type="EMBL" id="TCP11282.1"/>
    </source>
</evidence>
<dbReference type="Proteomes" id="UP000294841">
    <property type="component" value="Unassembled WGS sequence"/>
</dbReference>
<gene>
    <name evidence="1" type="ORF">EV697_1085</name>
</gene>
<organism evidence="1 2">
    <name type="scientific">Bisgaardia hudsonensis</name>
    <dbReference type="NCBI Taxonomy" id="109472"/>
    <lineage>
        <taxon>Bacteria</taxon>
        <taxon>Pseudomonadati</taxon>
        <taxon>Pseudomonadota</taxon>
        <taxon>Gammaproteobacteria</taxon>
        <taxon>Pasteurellales</taxon>
        <taxon>Pasteurellaceae</taxon>
        <taxon>Bisgaardia</taxon>
    </lineage>
</organism>
<evidence type="ECO:0008006" key="3">
    <source>
        <dbReference type="Google" id="ProtNLM"/>
    </source>
</evidence>
<proteinExistence type="predicted"/>